<sequence length="408" mass="44368">MNDKSELLGQLKIDRDTQHDNSRPWLWPLLIVSALVLAALLWWLLRDNAPQVELVTAQTEQAQGGQAAASVLDASGYVIARRQATVSAQITGQVREVLVEEGLRVEQDQVLARLDDNNARAQLALAAAQEAAADAALAEVDALITEVRKRRRRIVELRQRNAASDADVDAVQAELDSQIARRARLIREVAVAAGNRQVQQEVLDDHVIRAPFAGVVTVKAAQPGEMISPISAGSGYTRTGVATLVDMASLEIEVDVNENFINRVQAGQNVNARLNAYPDWTIPARVIAVVPAADRTKATVRVRIELLEQDARVLPDMGVRVAFLSEAQDDSARPQQLVSVPQQAVITQGGRALVYVWRDGRLERRAVGLAGRQGERQLISAGLSVGDQVALPLEDVVFEDGMAVRKAD</sequence>
<dbReference type="AlphaFoldDB" id="A0A1Y1SDJ1"/>
<dbReference type="Pfam" id="PF25967">
    <property type="entry name" value="RND-MFP_C"/>
    <property type="match status" value="1"/>
</dbReference>
<organism evidence="9 10">
    <name type="scientific">Oceanococcus atlanticus</name>
    <dbReference type="NCBI Taxonomy" id="1317117"/>
    <lineage>
        <taxon>Bacteria</taxon>
        <taxon>Pseudomonadati</taxon>
        <taxon>Pseudomonadota</taxon>
        <taxon>Gammaproteobacteria</taxon>
        <taxon>Chromatiales</taxon>
        <taxon>Oceanococcaceae</taxon>
        <taxon>Oceanococcus</taxon>
    </lineage>
</organism>
<keyword evidence="5" id="KW-1133">Transmembrane helix</keyword>
<evidence type="ECO:0000256" key="3">
    <source>
        <dbReference type="ARBA" id="ARBA00022448"/>
    </source>
</evidence>
<dbReference type="PANTHER" id="PTHR30469">
    <property type="entry name" value="MULTIDRUG RESISTANCE PROTEIN MDTA"/>
    <property type="match status" value="1"/>
</dbReference>
<evidence type="ECO:0000313" key="10">
    <source>
        <dbReference type="Proteomes" id="UP000192342"/>
    </source>
</evidence>
<dbReference type="Gene3D" id="2.40.420.20">
    <property type="match status" value="1"/>
</dbReference>
<keyword evidence="5" id="KW-0812">Transmembrane</keyword>
<comment type="similarity">
    <text evidence="2">Belongs to the membrane fusion protein (MFP) (TC 8.A.1) family.</text>
</comment>
<dbReference type="InterPro" id="IPR006143">
    <property type="entry name" value="RND_pump_MFP"/>
</dbReference>
<dbReference type="Proteomes" id="UP000192342">
    <property type="component" value="Unassembled WGS sequence"/>
</dbReference>
<keyword evidence="10" id="KW-1185">Reference proteome</keyword>
<dbReference type="InterPro" id="IPR058625">
    <property type="entry name" value="MdtA-like_BSH"/>
</dbReference>
<evidence type="ECO:0000256" key="4">
    <source>
        <dbReference type="SAM" id="Coils"/>
    </source>
</evidence>
<dbReference type="Pfam" id="PF25917">
    <property type="entry name" value="BSH_RND"/>
    <property type="match status" value="1"/>
</dbReference>
<dbReference type="GO" id="GO:1990281">
    <property type="term" value="C:efflux pump complex"/>
    <property type="evidence" value="ECO:0007669"/>
    <property type="project" value="TreeGrafter"/>
</dbReference>
<keyword evidence="5" id="KW-0472">Membrane</keyword>
<accession>A0A1Y1SDJ1</accession>
<evidence type="ECO:0000313" key="9">
    <source>
        <dbReference type="EMBL" id="ORE86385.1"/>
    </source>
</evidence>
<dbReference type="Gene3D" id="2.40.30.170">
    <property type="match status" value="1"/>
</dbReference>
<evidence type="ECO:0000259" key="6">
    <source>
        <dbReference type="Pfam" id="PF25917"/>
    </source>
</evidence>
<dbReference type="STRING" id="1317117.ATO7_13848"/>
<feature type="coiled-coil region" evidence="4">
    <location>
        <begin position="111"/>
        <end position="188"/>
    </location>
</feature>
<keyword evidence="4" id="KW-0175">Coiled coil</keyword>
<dbReference type="OrthoDB" id="1185083at2"/>
<proteinExistence type="inferred from homology"/>
<dbReference type="RefSeq" id="WP_083562694.1">
    <property type="nucleotide sequence ID" value="NZ_AQQV01000003.1"/>
</dbReference>
<reference evidence="9 10" key="1">
    <citation type="submission" date="2013-04" db="EMBL/GenBank/DDBJ databases">
        <title>Oceanococcus atlanticus 22II-S10r2 Genome Sequencing.</title>
        <authorList>
            <person name="Lai Q."/>
            <person name="Li G."/>
            <person name="Shao Z."/>
        </authorList>
    </citation>
    <scope>NUCLEOTIDE SEQUENCE [LARGE SCALE GENOMIC DNA]</scope>
    <source>
        <strain evidence="9 10">22II-S10r2</strain>
    </source>
</reference>
<dbReference type="Pfam" id="PF25954">
    <property type="entry name" value="Beta-barrel_RND_2"/>
    <property type="match status" value="1"/>
</dbReference>
<feature type="transmembrane region" description="Helical" evidence="5">
    <location>
        <begin position="25"/>
        <end position="45"/>
    </location>
</feature>
<dbReference type="NCBIfam" id="TIGR01730">
    <property type="entry name" value="RND_mfp"/>
    <property type="match status" value="1"/>
</dbReference>
<name>A0A1Y1SDJ1_9GAMM</name>
<feature type="domain" description="Multidrug resistance protein MdtA-like C-terminal permuted SH3" evidence="8">
    <location>
        <begin position="338"/>
        <end position="389"/>
    </location>
</feature>
<dbReference type="SUPFAM" id="SSF111369">
    <property type="entry name" value="HlyD-like secretion proteins"/>
    <property type="match status" value="1"/>
</dbReference>
<dbReference type="GO" id="GO:0015562">
    <property type="term" value="F:efflux transmembrane transporter activity"/>
    <property type="evidence" value="ECO:0007669"/>
    <property type="project" value="TreeGrafter"/>
</dbReference>
<evidence type="ECO:0000259" key="7">
    <source>
        <dbReference type="Pfam" id="PF25954"/>
    </source>
</evidence>
<evidence type="ECO:0000256" key="2">
    <source>
        <dbReference type="ARBA" id="ARBA00009477"/>
    </source>
</evidence>
<evidence type="ECO:0000259" key="8">
    <source>
        <dbReference type="Pfam" id="PF25967"/>
    </source>
</evidence>
<comment type="caution">
    <text evidence="9">The sequence shown here is derived from an EMBL/GenBank/DDBJ whole genome shotgun (WGS) entry which is preliminary data.</text>
</comment>
<dbReference type="Gene3D" id="2.40.50.100">
    <property type="match status" value="1"/>
</dbReference>
<evidence type="ECO:0000256" key="5">
    <source>
        <dbReference type="SAM" id="Phobius"/>
    </source>
</evidence>
<evidence type="ECO:0000256" key="1">
    <source>
        <dbReference type="ARBA" id="ARBA00004196"/>
    </source>
</evidence>
<dbReference type="PANTHER" id="PTHR30469:SF38">
    <property type="entry name" value="HLYD FAMILY SECRETION PROTEIN"/>
    <property type="match status" value="1"/>
</dbReference>
<comment type="subcellular location">
    <subcellularLocation>
        <location evidence="1">Cell envelope</location>
    </subcellularLocation>
</comment>
<feature type="domain" description="Multidrug resistance protein MdtA-like barrel-sandwich hybrid" evidence="6">
    <location>
        <begin position="82"/>
        <end position="228"/>
    </location>
</feature>
<feature type="domain" description="CusB-like beta-barrel" evidence="7">
    <location>
        <begin position="252"/>
        <end position="325"/>
    </location>
</feature>
<protein>
    <submittedName>
        <fullName evidence="9">RND family efflux transporter MFP subunit</fullName>
    </submittedName>
</protein>
<gene>
    <name evidence="9" type="ORF">ATO7_13848</name>
</gene>
<dbReference type="InterPro" id="IPR058792">
    <property type="entry name" value="Beta-barrel_RND_2"/>
</dbReference>
<keyword evidence="3" id="KW-0813">Transport</keyword>
<dbReference type="EMBL" id="AQQV01000003">
    <property type="protein sequence ID" value="ORE86385.1"/>
    <property type="molecule type" value="Genomic_DNA"/>
</dbReference>
<dbReference type="InterPro" id="IPR058627">
    <property type="entry name" value="MdtA-like_C"/>
</dbReference>